<dbReference type="GO" id="GO:0005085">
    <property type="term" value="F:guanyl-nucleotide exchange factor activity"/>
    <property type="evidence" value="ECO:0007669"/>
    <property type="project" value="UniProtKB-KW"/>
</dbReference>
<dbReference type="GO" id="GO:0005096">
    <property type="term" value="F:GTPase activator activity"/>
    <property type="evidence" value="ECO:0007669"/>
    <property type="project" value="UniProtKB-KW"/>
</dbReference>
<dbReference type="Gene3D" id="1.10.506.10">
    <property type="entry name" value="GTPase Activation - p120gap, domain 1"/>
    <property type="match status" value="1"/>
</dbReference>
<dbReference type="GO" id="GO:0031267">
    <property type="term" value="F:small GTPase binding"/>
    <property type="evidence" value="ECO:0007669"/>
    <property type="project" value="TreeGrafter"/>
</dbReference>
<dbReference type="Pfam" id="PF18151">
    <property type="entry name" value="DUF5601"/>
    <property type="match status" value="1"/>
</dbReference>
<proteinExistence type="inferred from homology"/>
<evidence type="ECO:0000313" key="15">
    <source>
        <dbReference type="Proteomes" id="UP000694680"/>
    </source>
</evidence>
<keyword evidence="15" id="KW-1185">Reference proteome</keyword>
<dbReference type="PROSITE" id="PS50018">
    <property type="entry name" value="RAS_GTPASE_ACTIV_2"/>
    <property type="match status" value="1"/>
</dbReference>
<evidence type="ECO:0000256" key="2">
    <source>
        <dbReference type="ARBA" id="ARBA00004177"/>
    </source>
</evidence>
<evidence type="ECO:0000256" key="5">
    <source>
        <dbReference type="ARBA" id="ARBA00022553"/>
    </source>
</evidence>
<evidence type="ECO:0000259" key="13">
    <source>
        <dbReference type="PROSITE" id="PS51205"/>
    </source>
</evidence>
<feature type="compositionally biased region" description="Basic and acidic residues" evidence="11">
    <location>
        <begin position="968"/>
        <end position="984"/>
    </location>
</feature>
<dbReference type="FunFam" id="1.20.1050.80:FF:000001">
    <property type="entry name" value="GTPase-activating protein and VPS9 domain-containing protein 1 isoform X1"/>
    <property type="match status" value="1"/>
</dbReference>
<feature type="region of interest" description="Disordered" evidence="11">
    <location>
        <begin position="571"/>
        <end position="605"/>
    </location>
</feature>
<keyword evidence="6" id="KW-0254">Endocytosis</keyword>
<dbReference type="PANTHER" id="PTHR23101:SF25">
    <property type="entry name" value="GTPASE-ACTIVATING PROTEIN AND VPS9 DOMAIN-CONTAINING PROTEIN 1"/>
    <property type="match status" value="1"/>
</dbReference>
<dbReference type="Gene3D" id="1.10.246.120">
    <property type="match status" value="1"/>
</dbReference>
<dbReference type="Ensembl" id="ENSGWIT00000015050.1">
    <property type="protein sequence ID" value="ENSGWIP00000013581.1"/>
    <property type="gene ID" value="ENSGWIG00000007671.1"/>
</dbReference>
<dbReference type="GO" id="GO:0006897">
    <property type="term" value="P:endocytosis"/>
    <property type="evidence" value="ECO:0007669"/>
    <property type="project" value="UniProtKB-KW"/>
</dbReference>
<dbReference type="PROSITE" id="PS51205">
    <property type="entry name" value="VPS9"/>
    <property type="match status" value="1"/>
</dbReference>
<feature type="region of interest" description="Disordered" evidence="11">
    <location>
        <begin position="1005"/>
        <end position="1025"/>
    </location>
</feature>
<feature type="region of interest" description="Disordered" evidence="11">
    <location>
        <begin position="1045"/>
        <end position="1066"/>
    </location>
</feature>
<feature type="region of interest" description="Disordered" evidence="11">
    <location>
        <begin position="957"/>
        <end position="990"/>
    </location>
</feature>
<dbReference type="Pfam" id="PF00616">
    <property type="entry name" value="RasGAP"/>
    <property type="match status" value="1"/>
</dbReference>
<gene>
    <name evidence="14" type="primary">gapvd1</name>
</gene>
<feature type="compositionally biased region" description="Polar residues" evidence="11">
    <location>
        <begin position="754"/>
        <end position="773"/>
    </location>
</feature>
<feature type="region of interest" description="Disordered" evidence="11">
    <location>
        <begin position="450"/>
        <end position="503"/>
    </location>
</feature>
<dbReference type="GO" id="GO:0005768">
    <property type="term" value="C:endosome"/>
    <property type="evidence" value="ECO:0007669"/>
    <property type="project" value="UniProtKB-SubCell"/>
</dbReference>
<feature type="compositionally biased region" description="Polar residues" evidence="11">
    <location>
        <begin position="575"/>
        <end position="585"/>
    </location>
</feature>
<comment type="subcellular location">
    <subcellularLocation>
        <location evidence="2">Endosome</location>
    </subcellularLocation>
    <subcellularLocation>
        <location evidence="1">Membrane</location>
        <topology evidence="1">Peripheral membrane protein</topology>
    </subcellularLocation>
</comment>
<name>A0A8C5DY32_GOUWI</name>
<dbReference type="PANTHER" id="PTHR23101">
    <property type="entry name" value="RAB GDP/GTP EXCHANGE FACTOR"/>
    <property type="match status" value="1"/>
</dbReference>
<evidence type="ECO:0000256" key="6">
    <source>
        <dbReference type="ARBA" id="ARBA00022583"/>
    </source>
</evidence>
<feature type="region of interest" description="Disordered" evidence="11">
    <location>
        <begin position="878"/>
        <end position="942"/>
    </location>
</feature>
<dbReference type="InterPro" id="IPR008936">
    <property type="entry name" value="Rho_GTPase_activation_prot"/>
</dbReference>
<dbReference type="SMART" id="SM00167">
    <property type="entry name" value="VPS9"/>
    <property type="match status" value="1"/>
</dbReference>
<evidence type="ECO:0000313" key="14">
    <source>
        <dbReference type="Ensembl" id="ENSGWIP00000013581.1"/>
    </source>
</evidence>
<reference evidence="14" key="1">
    <citation type="submission" date="2020-06" db="EMBL/GenBank/DDBJ databases">
        <authorList>
            <consortium name="Wellcome Sanger Institute Data Sharing"/>
        </authorList>
    </citation>
    <scope>NUCLEOTIDE SEQUENCE [LARGE SCALE GENOMIC DNA]</scope>
</reference>
<keyword evidence="9" id="KW-0472">Membrane</keyword>
<dbReference type="GO" id="GO:0030139">
    <property type="term" value="C:endocytic vesicle"/>
    <property type="evidence" value="ECO:0007669"/>
    <property type="project" value="TreeGrafter"/>
</dbReference>
<reference evidence="14" key="2">
    <citation type="submission" date="2025-08" db="UniProtKB">
        <authorList>
            <consortium name="Ensembl"/>
        </authorList>
    </citation>
    <scope>IDENTIFICATION</scope>
</reference>
<dbReference type="InterPro" id="IPR045046">
    <property type="entry name" value="Vps9-like"/>
</dbReference>
<evidence type="ECO:0000256" key="4">
    <source>
        <dbReference type="ARBA" id="ARBA00022468"/>
    </source>
</evidence>
<dbReference type="Gene3D" id="1.20.1050.80">
    <property type="entry name" value="VPS9 domain"/>
    <property type="match status" value="1"/>
</dbReference>
<dbReference type="Proteomes" id="UP000694680">
    <property type="component" value="Chromosome 9"/>
</dbReference>
<dbReference type="InterPro" id="IPR037191">
    <property type="entry name" value="VPS9_dom_sf"/>
</dbReference>
<feature type="compositionally biased region" description="Polar residues" evidence="11">
    <location>
        <begin position="1045"/>
        <end position="1062"/>
    </location>
</feature>
<feature type="region of interest" description="Disordered" evidence="11">
    <location>
        <begin position="733"/>
        <end position="818"/>
    </location>
</feature>
<keyword evidence="7" id="KW-0344">Guanine-nucleotide releasing factor</keyword>
<dbReference type="SUPFAM" id="SSF109993">
    <property type="entry name" value="VPS9 domain"/>
    <property type="match status" value="1"/>
</dbReference>
<dbReference type="SUPFAM" id="SSF48350">
    <property type="entry name" value="GTPase activation domain, GAP"/>
    <property type="match status" value="1"/>
</dbReference>
<evidence type="ECO:0000256" key="10">
    <source>
        <dbReference type="ARBA" id="ARBA00074146"/>
    </source>
</evidence>
<feature type="compositionally biased region" description="Low complexity" evidence="11">
    <location>
        <begin position="490"/>
        <end position="503"/>
    </location>
</feature>
<dbReference type="InterPro" id="IPR001936">
    <property type="entry name" value="RasGAP_dom"/>
</dbReference>
<comment type="similarity">
    <text evidence="3">Belongs to the GAPVD1 family.</text>
</comment>
<evidence type="ECO:0000256" key="9">
    <source>
        <dbReference type="ARBA" id="ARBA00023136"/>
    </source>
</evidence>
<feature type="domain" description="VPS9" evidence="13">
    <location>
        <begin position="1298"/>
        <end position="1438"/>
    </location>
</feature>
<evidence type="ECO:0000256" key="8">
    <source>
        <dbReference type="ARBA" id="ARBA00022753"/>
    </source>
</evidence>
<keyword evidence="4" id="KW-0343">GTPase activation</keyword>
<dbReference type="CDD" id="cd05129">
    <property type="entry name" value="RasGAP_RAP6"/>
    <property type="match status" value="1"/>
</dbReference>
<feature type="compositionally biased region" description="Polar residues" evidence="11">
    <location>
        <begin position="450"/>
        <end position="472"/>
    </location>
</feature>
<dbReference type="Pfam" id="PF02204">
    <property type="entry name" value="VPS9"/>
    <property type="match status" value="1"/>
</dbReference>
<sequence length="1438" mass="160391">MVKPDIHTLAHHLKQERLYVSSEKQLIQRLNSDVLKTAERLYRAAWIAKQQRINLDRLILTSAEASPAECCQHAKMLEDTQFIDGYKTLGFHETIYGEFLARLRENPRLVASCLVAGERLNQEHTQGVIHNVFTSLYGNCIMQEDESYLLQVLRYLIEFELKESDNPRRLLRRGTCAFSILFKLFSEGLYSAKLFLTATLHEPIMQLLVEDEDHLETDPTKVTERLTPAQQERFGEKGSDGYKQRVQAAVEANETKLVALVNKFIGYLKQNTYCFPHCLRWIVSQMYKTLSCVERLEVGEVRIMCTDLLLTCFICPAIVNPEQYGIISDAPINEVARFNLMQVGQLLQQLAMTDDDADPRRKSSLSKFDKVCVAAFLDVVIGGRAVETPPMSSMNLLEGLSRTAVYISHNQVLALVDFVRNVMAGDHLREEEHMALETLLANVPQSRTVKSNSLELTPSNTPQLSPATTPANKKNRLPIAARSRSRTNIAQEGEAEASSQESLQELLPEEVLVISIGTGPQTVPGMMSENEVLNLQMADGPQGEGHADDTKLHGKPDKTLRFSLCSDNLEGISEGPSNRSNSVSSLDLEGESVSELGAGPSGSNGVEALQLLEHEQATTQDNLDDKLRKFEIRDMMGLTDDRDISETVSETWSTDVLGSDFDPNMDEDRLQEIAGAAAENMLGSLLCLPGSGSVLLDPYGSTISETTSEAWSVEVLPSDSEAADLKQEERLQELESCSGVGSTSDDTEVREVSSRPSTPGLSVVSGISATSEDIPNKIEDLRSECSSDFGGKDSVTSPDGEESGHGAHHLTSPPSQPDSLLAMFDPLSSAEAHMMETICSFALGQETRHSMFVPHCLAQAELELTKQRHSFPDRLVRSRSSDIVCPGRRPTSDPGLNRRIAGEERDPSASFASGPSSSPSKDSLKGELEDRKDSDDEKSDRNRPWWKKRFVSAIPKAPIAAFRKRDKHEKDDTTQERIPHEEPLPRQNFQAQAAEDILDKYRNIKRTSPSDGATAGASYDSTGGQETHLCVEDSVHDSTREDTLQNISTDDLPDSASQTAQQHDSKFSFSDAKKKLRLALCSADSVALPIMASVTTRNGLPDHMDPEDNEIVCFLKVQLAEAINLQDKNQMAQIQETTRCVSRFDARTCRKLLAAIAEDYSSVQHKIGKRAPYIAYLTRCRQGLQTSQAHLERLLQRVLRDKEVANRYFTTVCVRLLLEHMESKMLDFIKAFQVCTAADDKTAAVEDFLRYLYGAMASDAIWQYASEDQLQDAQMAIERSVMNRIFKLAFYPNLDGDSLRDQLFHEHIQRLTKVVTANHKALQIPEVYLKEAPWPSAQSEIRSINAYKTPRDKVQCILRMCSTIMNLLSLANEDSVPGADDFVPVLVFVLIRANPPCLLSTVQYINNFYASRLSGEECYWWMQFTAAVEFIKTIDDRK</sequence>
<dbReference type="InterPro" id="IPR041545">
    <property type="entry name" value="DUF5601"/>
</dbReference>
<keyword evidence="5" id="KW-0597">Phosphoprotein</keyword>
<dbReference type="GO" id="GO:0016020">
    <property type="term" value="C:membrane"/>
    <property type="evidence" value="ECO:0007669"/>
    <property type="project" value="UniProtKB-SubCell"/>
</dbReference>
<dbReference type="InterPro" id="IPR003123">
    <property type="entry name" value="VPS9"/>
</dbReference>
<dbReference type="GO" id="GO:0051049">
    <property type="term" value="P:regulation of transport"/>
    <property type="evidence" value="ECO:0007669"/>
    <property type="project" value="UniProtKB-ARBA"/>
</dbReference>
<feature type="domain" description="Ras-GAP" evidence="12">
    <location>
        <begin position="144"/>
        <end position="352"/>
    </location>
</feature>
<protein>
    <recommendedName>
        <fullName evidence="10">GTPase-activating protein and VPS9 domain-containing protein 1</fullName>
    </recommendedName>
</protein>
<organism evidence="14 15">
    <name type="scientific">Gouania willdenowi</name>
    <name type="common">Blunt-snouted clingfish</name>
    <name type="synonym">Lepadogaster willdenowi</name>
    <dbReference type="NCBI Taxonomy" id="441366"/>
    <lineage>
        <taxon>Eukaryota</taxon>
        <taxon>Metazoa</taxon>
        <taxon>Chordata</taxon>
        <taxon>Craniata</taxon>
        <taxon>Vertebrata</taxon>
        <taxon>Euteleostomi</taxon>
        <taxon>Actinopterygii</taxon>
        <taxon>Neopterygii</taxon>
        <taxon>Teleostei</taxon>
        <taxon>Neoteleostei</taxon>
        <taxon>Acanthomorphata</taxon>
        <taxon>Ovalentaria</taxon>
        <taxon>Blenniimorphae</taxon>
        <taxon>Blenniiformes</taxon>
        <taxon>Gobiesocoidei</taxon>
        <taxon>Gobiesocidae</taxon>
        <taxon>Gobiesocinae</taxon>
        <taxon>Gouania</taxon>
    </lineage>
</organism>
<dbReference type="GO" id="GO:0005829">
    <property type="term" value="C:cytosol"/>
    <property type="evidence" value="ECO:0007669"/>
    <property type="project" value="TreeGrafter"/>
</dbReference>
<evidence type="ECO:0000256" key="11">
    <source>
        <dbReference type="SAM" id="MobiDB-lite"/>
    </source>
</evidence>
<accession>A0A8C5DY32</accession>
<evidence type="ECO:0000256" key="3">
    <source>
        <dbReference type="ARBA" id="ARBA00008489"/>
    </source>
</evidence>
<evidence type="ECO:0000256" key="1">
    <source>
        <dbReference type="ARBA" id="ARBA00004170"/>
    </source>
</evidence>
<keyword evidence="8" id="KW-0967">Endosome</keyword>
<evidence type="ECO:0000259" key="12">
    <source>
        <dbReference type="PROSITE" id="PS50018"/>
    </source>
</evidence>
<feature type="compositionally biased region" description="Basic and acidic residues" evidence="11">
    <location>
        <begin position="922"/>
        <end position="942"/>
    </location>
</feature>
<dbReference type="FunFam" id="1.10.506.10:FF:000009">
    <property type="entry name" value="GTPase-activating protein and VPS9 domain-containing protein 1 isoform X1"/>
    <property type="match status" value="1"/>
</dbReference>
<feature type="compositionally biased region" description="Low complexity" evidence="11">
    <location>
        <begin position="908"/>
        <end position="921"/>
    </location>
</feature>
<reference evidence="14" key="3">
    <citation type="submission" date="2025-09" db="UniProtKB">
        <authorList>
            <consortium name="Ensembl"/>
        </authorList>
    </citation>
    <scope>IDENTIFICATION</scope>
</reference>
<feature type="compositionally biased region" description="Basic and acidic residues" evidence="11">
    <location>
        <begin position="774"/>
        <end position="785"/>
    </location>
</feature>
<evidence type="ECO:0000256" key="7">
    <source>
        <dbReference type="ARBA" id="ARBA00022658"/>
    </source>
</evidence>